<evidence type="ECO:0000313" key="2">
    <source>
        <dbReference type="EMBL" id="GGP27678.1"/>
    </source>
</evidence>
<dbReference type="EMBL" id="BMLY01000007">
    <property type="protein sequence ID" value="GGP27678.1"/>
    <property type="molecule type" value="Genomic_DNA"/>
</dbReference>
<comment type="caution">
    <text evidence="2">The sequence shown here is derived from an EMBL/GenBank/DDBJ whole genome shotgun (WGS) entry which is preliminary data.</text>
</comment>
<feature type="domain" description="PilZ" evidence="1">
    <location>
        <begin position="19"/>
        <end position="122"/>
    </location>
</feature>
<accession>A0ABQ2PQV7</accession>
<reference evidence="3" key="1">
    <citation type="journal article" date="2019" name="Int. J. Syst. Evol. Microbiol.">
        <title>The Global Catalogue of Microorganisms (GCM) 10K type strain sequencing project: providing services to taxonomists for standard genome sequencing and annotation.</title>
        <authorList>
            <consortium name="The Broad Institute Genomics Platform"/>
            <consortium name="The Broad Institute Genome Sequencing Center for Infectious Disease"/>
            <person name="Wu L."/>
            <person name="Ma J."/>
        </authorList>
    </citation>
    <scope>NUCLEOTIDE SEQUENCE [LARGE SCALE GENOMIC DNA]</scope>
    <source>
        <strain evidence="3">CGMCC 1.8860</strain>
    </source>
</reference>
<sequence length="136" mass="15166">MDSVLAYARDPNLDSNQKRIVRVPVRWRAALVGGNLKRHGRSVNIAAGGMAMHCEHNLPVGWTGELFLEVPPQMPVAQGGVMQFLQLEVRVIYAVHDGASQCFRLGLQFTDTDKAAETRLIDELVKRYPSQARALR</sequence>
<dbReference type="RefSeq" id="WP_188697048.1">
    <property type="nucleotide sequence ID" value="NZ_BMLY01000007.1"/>
</dbReference>
<dbReference type="Pfam" id="PF07238">
    <property type="entry name" value="PilZ"/>
    <property type="match status" value="1"/>
</dbReference>
<evidence type="ECO:0000259" key="1">
    <source>
        <dbReference type="Pfam" id="PF07238"/>
    </source>
</evidence>
<dbReference type="SUPFAM" id="SSF141371">
    <property type="entry name" value="PilZ domain-like"/>
    <property type="match status" value="1"/>
</dbReference>
<evidence type="ECO:0000313" key="3">
    <source>
        <dbReference type="Proteomes" id="UP000621859"/>
    </source>
</evidence>
<organism evidence="2 3">
    <name type="scientific">Silvimonas amylolytica</name>
    <dbReference type="NCBI Taxonomy" id="449663"/>
    <lineage>
        <taxon>Bacteria</taxon>
        <taxon>Pseudomonadati</taxon>
        <taxon>Pseudomonadota</taxon>
        <taxon>Betaproteobacteria</taxon>
        <taxon>Neisseriales</taxon>
        <taxon>Chitinibacteraceae</taxon>
        <taxon>Silvimonas</taxon>
    </lineage>
</organism>
<name>A0ABQ2PQV7_9NEIS</name>
<keyword evidence="3" id="KW-1185">Reference proteome</keyword>
<dbReference type="Proteomes" id="UP000621859">
    <property type="component" value="Unassembled WGS sequence"/>
</dbReference>
<dbReference type="Gene3D" id="2.40.10.220">
    <property type="entry name" value="predicted glycosyltransferase like domains"/>
    <property type="match status" value="1"/>
</dbReference>
<protein>
    <recommendedName>
        <fullName evidence="1">PilZ domain-containing protein</fullName>
    </recommendedName>
</protein>
<gene>
    <name evidence="2" type="ORF">GCM10010971_34970</name>
</gene>
<dbReference type="InterPro" id="IPR009875">
    <property type="entry name" value="PilZ_domain"/>
</dbReference>
<proteinExistence type="predicted"/>